<evidence type="ECO:0000259" key="5">
    <source>
        <dbReference type="Pfam" id="PF04198"/>
    </source>
</evidence>
<dbReference type="PANTHER" id="PTHR34294">
    <property type="entry name" value="TRANSCRIPTIONAL REGULATOR-RELATED"/>
    <property type="match status" value="1"/>
</dbReference>
<dbReference type="OrthoDB" id="186585at2"/>
<dbReference type="Gene3D" id="1.10.10.10">
    <property type="entry name" value="Winged helix-like DNA-binding domain superfamily/Winged helix DNA-binding domain"/>
    <property type="match status" value="1"/>
</dbReference>
<sequence length="316" mass="33942">MNERYEQMYRAATRYYIQGETMEAIAHGLDVSRSTVSRLLADARKTGLVRITIAEGSSSQAPVARSLSDAFGVRVHLVALRGGLSPMARIDQVAQRAAGLLTEVVGDSMNIGVAWGVTMASLTQHLRHRPLTGSAIIQMNGGANQRSSGVPYIREIMQSIGDAFDSAVVLFPVPAFFDYPDTKAAMWRERSVRHVLDQLARLDVAIFGVGSLTGSIPSHVYATGYLDEDERLQLAADGVVGDICTVLLREDGSYADIAANERATGLTPGELARVPRRICVVADPLRAPAVVGALRAGVATDLVLDEATARATLRRL</sequence>
<dbReference type="GO" id="GO:0030246">
    <property type="term" value="F:carbohydrate binding"/>
    <property type="evidence" value="ECO:0007669"/>
    <property type="project" value="InterPro"/>
</dbReference>
<evidence type="ECO:0000313" key="6">
    <source>
        <dbReference type="EMBL" id="TBT84313.1"/>
    </source>
</evidence>
<dbReference type="RefSeq" id="WP_131168242.1">
    <property type="nucleotide sequence ID" value="NZ_SDMQ01000008.1"/>
</dbReference>
<evidence type="ECO:0000256" key="1">
    <source>
        <dbReference type="ARBA" id="ARBA00010466"/>
    </source>
</evidence>
<keyword evidence="4" id="KW-0804">Transcription</keyword>
<dbReference type="InterPro" id="IPR036388">
    <property type="entry name" value="WH-like_DNA-bd_sf"/>
</dbReference>
<evidence type="ECO:0000256" key="2">
    <source>
        <dbReference type="ARBA" id="ARBA00023015"/>
    </source>
</evidence>
<dbReference type="InterPro" id="IPR051054">
    <property type="entry name" value="SorC_transcr_regulators"/>
</dbReference>
<evidence type="ECO:0000313" key="7">
    <source>
        <dbReference type="Proteomes" id="UP000292373"/>
    </source>
</evidence>
<keyword evidence="7" id="KW-1185">Reference proteome</keyword>
<dbReference type="AlphaFoldDB" id="A0A4Q9KDV7"/>
<dbReference type="Proteomes" id="UP000292373">
    <property type="component" value="Unassembled WGS sequence"/>
</dbReference>
<dbReference type="Gene3D" id="3.40.50.1360">
    <property type="match status" value="1"/>
</dbReference>
<organism evidence="6 7">
    <name type="scientific">Propioniciclava sinopodophylli</name>
    <dbReference type="NCBI Taxonomy" id="1837344"/>
    <lineage>
        <taxon>Bacteria</taxon>
        <taxon>Bacillati</taxon>
        <taxon>Actinomycetota</taxon>
        <taxon>Actinomycetes</taxon>
        <taxon>Propionibacteriales</taxon>
        <taxon>Propionibacteriaceae</taxon>
        <taxon>Propioniciclava</taxon>
    </lineage>
</organism>
<gene>
    <name evidence="6" type="ORF">ET989_09200</name>
</gene>
<dbReference type="InterPro" id="IPR037171">
    <property type="entry name" value="NagB/RpiA_transferase-like"/>
</dbReference>
<dbReference type="Pfam" id="PF04198">
    <property type="entry name" value="Sugar-bind"/>
    <property type="match status" value="1"/>
</dbReference>
<feature type="domain" description="Sugar-binding" evidence="5">
    <location>
        <begin position="65"/>
        <end position="313"/>
    </location>
</feature>
<dbReference type="EMBL" id="SDMQ01000008">
    <property type="protein sequence ID" value="TBT84313.1"/>
    <property type="molecule type" value="Genomic_DNA"/>
</dbReference>
<keyword evidence="2" id="KW-0805">Transcription regulation</keyword>
<dbReference type="PANTHER" id="PTHR34294:SF1">
    <property type="entry name" value="TRANSCRIPTIONAL REGULATOR LSRR"/>
    <property type="match status" value="1"/>
</dbReference>
<protein>
    <submittedName>
        <fullName evidence="6">Transcriptional regulator</fullName>
    </submittedName>
</protein>
<accession>A0A4Q9KDV7</accession>
<dbReference type="GO" id="GO:0003677">
    <property type="term" value="F:DNA binding"/>
    <property type="evidence" value="ECO:0007669"/>
    <property type="project" value="UniProtKB-KW"/>
</dbReference>
<proteinExistence type="inferred from homology"/>
<evidence type="ECO:0000256" key="3">
    <source>
        <dbReference type="ARBA" id="ARBA00023125"/>
    </source>
</evidence>
<dbReference type="InterPro" id="IPR007324">
    <property type="entry name" value="Sugar-bd_dom_put"/>
</dbReference>
<evidence type="ECO:0000256" key="4">
    <source>
        <dbReference type="ARBA" id="ARBA00023163"/>
    </source>
</evidence>
<name>A0A4Q9KDV7_9ACTN</name>
<comment type="similarity">
    <text evidence="1">Belongs to the SorC transcriptional regulatory family.</text>
</comment>
<comment type="caution">
    <text evidence="6">The sequence shown here is derived from an EMBL/GenBank/DDBJ whole genome shotgun (WGS) entry which is preliminary data.</text>
</comment>
<keyword evidence="3" id="KW-0238">DNA-binding</keyword>
<dbReference type="SUPFAM" id="SSF100950">
    <property type="entry name" value="NagB/RpiA/CoA transferase-like"/>
    <property type="match status" value="1"/>
</dbReference>
<reference evidence="6 7" key="1">
    <citation type="submission" date="2019-01" db="EMBL/GenBank/DDBJ databases">
        <title>Lactibacter flavus gen. nov., sp. nov., a novel bacterium of the family Propionibacteriaceae isolated from raw milk and dairy products.</title>
        <authorList>
            <person name="Huptas C."/>
            <person name="Wenning M."/>
            <person name="Breitenwieser F."/>
            <person name="Doll E."/>
            <person name="Von Neubeck M."/>
            <person name="Busse H.-J."/>
            <person name="Scherer S."/>
        </authorList>
    </citation>
    <scope>NUCLEOTIDE SEQUENCE [LARGE SCALE GENOMIC DNA]</scope>
    <source>
        <strain evidence="6 7">KCTC 33808</strain>
    </source>
</reference>